<sequence>KTKTAIEDGMDHFTLSASKNTKEWSTDVGGYGNLANEFMQTPECHAAVIHGLASGERERSRIDFPPQGKRDPT</sequence>
<evidence type="ECO:0000256" key="1">
    <source>
        <dbReference type="SAM" id="MobiDB-lite"/>
    </source>
</evidence>
<organism evidence="2 3">
    <name type="scientific">Daphnia magna</name>
    <dbReference type="NCBI Taxonomy" id="35525"/>
    <lineage>
        <taxon>Eukaryota</taxon>
        <taxon>Metazoa</taxon>
        <taxon>Ecdysozoa</taxon>
        <taxon>Arthropoda</taxon>
        <taxon>Crustacea</taxon>
        <taxon>Branchiopoda</taxon>
        <taxon>Diplostraca</taxon>
        <taxon>Cladocera</taxon>
        <taxon>Anomopoda</taxon>
        <taxon>Daphniidae</taxon>
        <taxon>Daphnia</taxon>
    </lineage>
</organism>
<dbReference type="EMBL" id="LRGB01018396">
    <property type="protein sequence ID" value="KZR98102.1"/>
    <property type="molecule type" value="Genomic_DNA"/>
</dbReference>
<proteinExistence type="predicted"/>
<accession>A0A164FSB6</accession>
<feature type="region of interest" description="Disordered" evidence="1">
    <location>
        <begin position="52"/>
        <end position="73"/>
    </location>
</feature>
<name>A0A164FSB6_9CRUS</name>
<protein>
    <submittedName>
        <fullName evidence="2">Uncharacterized protein</fullName>
    </submittedName>
</protein>
<keyword evidence="3" id="KW-1185">Reference proteome</keyword>
<feature type="compositionally biased region" description="Basic and acidic residues" evidence="1">
    <location>
        <begin position="55"/>
        <end position="73"/>
    </location>
</feature>
<comment type="caution">
    <text evidence="2">The sequence shown here is derived from an EMBL/GenBank/DDBJ whole genome shotgun (WGS) entry which is preliminary data.</text>
</comment>
<reference evidence="2 3" key="1">
    <citation type="submission" date="2016-03" db="EMBL/GenBank/DDBJ databases">
        <title>EvidentialGene: Evidence-directed Construction of Genes on Genomes.</title>
        <authorList>
            <person name="Gilbert D.G."/>
            <person name="Choi J.-H."/>
            <person name="Mockaitis K."/>
            <person name="Colbourne J."/>
            <person name="Pfrender M."/>
        </authorList>
    </citation>
    <scope>NUCLEOTIDE SEQUENCE [LARGE SCALE GENOMIC DNA]</scope>
    <source>
        <strain evidence="2 3">Xinb3</strain>
        <tissue evidence="2">Complete organism</tissue>
    </source>
</reference>
<dbReference type="Proteomes" id="UP000076858">
    <property type="component" value="Unassembled WGS sequence"/>
</dbReference>
<evidence type="ECO:0000313" key="2">
    <source>
        <dbReference type="EMBL" id="KZR98102.1"/>
    </source>
</evidence>
<evidence type="ECO:0000313" key="3">
    <source>
        <dbReference type="Proteomes" id="UP000076858"/>
    </source>
</evidence>
<feature type="non-terminal residue" evidence="2">
    <location>
        <position position="1"/>
    </location>
</feature>
<gene>
    <name evidence="2" type="ORF">APZ42_006632</name>
</gene>
<feature type="non-terminal residue" evidence="2">
    <location>
        <position position="73"/>
    </location>
</feature>
<dbReference type="AlphaFoldDB" id="A0A164FSB6"/>